<dbReference type="Proteomes" id="UP000435649">
    <property type="component" value="Unassembled WGS sequence"/>
</dbReference>
<proteinExistence type="predicted"/>
<evidence type="ECO:0000313" key="1">
    <source>
        <dbReference type="EMBL" id="MST96656.1"/>
    </source>
</evidence>
<dbReference type="InterPro" id="IPR014718">
    <property type="entry name" value="GH-type_carb-bd"/>
</dbReference>
<protein>
    <submittedName>
        <fullName evidence="1">DUF4432 family protein</fullName>
    </submittedName>
</protein>
<dbReference type="EMBL" id="VUNS01000004">
    <property type="protein sequence ID" value="MST96656.1"/>
    <property type="molecule type" value="Genomic_DNA"/>
</dbReference>
<accession>A0A844FZW7</accession>
<keyword evidence="2" id="KW-1185">Reference proteome</keyword>
<reference evidence="1 2" key="1">
    <citation type="submission" date="2019-08" db="EMBL/GenBank/DDBJ databases">
        <title>In-depth cultivation of the pig gut microbiome towards novel bacterial diversity and tailored functional studies.</title>
        <authorList>
            <person name="Wylensek D."/>
            <person name="Hitch T.C.A."/>
            <person name="Clavel T."/>
        </authorList>
    </citation>
    <scope>NUCLEOTIDE SEQUENCE [LARGE SCALE GENOMIC DNA]</scope>
    <source>
        <strain evidence="1 2">BBE-744-WT-12</strain>
    </source>
</reference>
<dbReference type="InterPro" id="IPR027839">
    <property type="entry name" value="DUF4432"/>
</dbReference>
<sequence length="109" mass="12226">MGRSIHTAYGDNRIYIADRVTNHGEAAEFTEILHHCNLGYPLISPVLEFEAPPHRIEPRNAYATAGIAEWNPYPPPLIGFVEYCFRHKLPPMQPDGHRCVFSTGLSGLP</sequence>
<dbReference type="GO" id="GO:0030246">
    <property type="term" value="F:carbohydrate binding"/>
    <property type="evidence" value="ECO:0007669"/>
    <property type="project" value="InterPro"/>
</dbReference>
<organism evidence="1 2">
    <name type="scientific">Victivallis lenta</name>
    <dbReference type="NCBI Taxonomy" id="2606640"/>
    <lineage>
        <taxon>Bacteria</taxon>
        <taxon>Pseudomonadati</taxon>
        <taxon>Lentisphaerota</taxon>
        <taxon>Lentisphaeria</taxon>
        <taxon>Victivallales</taxon>
        <taxon>Victivallaceae</taxon>
        <taxon>Victivallis</taxon>
    </lineage>
</organism>
<dbReference type="Pfam" id="PF14486">
    <property type="entry name" value="DUF4432"/>
    <property type="match status" value="1"/>
</dbReference>
<evidence type="ECO:0000313" key="2">
    <source>
        <dbReference type="Proteomes" id="UP000435649"/>
    </source>
</evidence>
<dbReference type="Gene3D" id="2.70.98.10">
    <property type="match status" value="1"/>
</dbReference>
<dbReference type="AlphaFoldDB" id="A0A844FZW7"/>
<comment type="caution">
    <text evidence="1">The sequence shown here is derived from an EMBL/GenBank/DDBJ whole genome shotgun (WGS) entry which is preliminary data.</text>
</comment>
<name>A0A844FZW7_9BACT</name>
<gene>
    <name evidence="1" type="ORF">FYJ85_06300</name>
</gene>